<feature type="transmembrane region" description="Helical" evidence="1">
    <location>
        <begin position="73"/>
        <end position="91"/>
    </location>
</feature>
<keyword evidence="1" id="KW-1133">Transmembrane helix</keyword>
<gene>
    <name evidence="2" type="ORF">N7380_12465</name>
</gene>
<accession>A0AB73I028</accession>
<dbReference type="AlphaFoldDB" id="A0AB73I028"/>
<feature type="transmembrane region" description="Helical" evidence="1">
    <location>
        <begin position="103"/>
        <end position="122"/>
    </location>
</feature>
<keyword evidence="1" id="KW-0812">Transmembrane</keyword>
<evidence type="ECO:0000256" key="1">
    <source>
        <dbReference type="SAM" id="Phobius"/>
    </source>
</evidence>
<keyword evidence="1" id="KW-0472">Membrane</keyword>
<feature type="transmembrane region" description="Helical" evidence="1">
    <location>
        <begin position="47"/>
        <end position="66"/>
    </location>
</feature>
<sequence>MLSVRLFLIAQILTLTGFGLAYFVRPQETANLSGMLLMAPAALTDVRAYYGGLQLGLAAWLGLALLRGDLLRPALMLLVLLYSALFLARLGGLWLDGGAQQTFNLYAMLFEGVSAALAFWLLRGRSAAA</sequence>
<dbReference type="RefSeq" id="WP_280001814.1">
    <property type="nucleotide sequence ID" value="NZ_JAODZF010000007.1"/>
</dbReference>
<proteinExistence type="predicted"/>
<dbReference type="Pfam" id="PF14248">
    <property type="entry name" value="DUF4345"/>
    <property type="match status" value="1"/>
</dbReference>
<evidence type="ECO:0000313" key="2">
    <source>
        <dbReference type="EMBL" id="MDH0143130.1"/>
    </source>
</evidence>
<dbReference type="InterPro" id="IPR025597">
    <property type="entry name" value="DUF4345"/>
</dbReference>
<dbReference type="EMBL" id="JAODZF010000007">
    <property type="protein sequence ID" value="MDH0143130.1"/>
    <property type="molecule type" value="Genomic_DNA"/>
</dbReference>
<protein>
    <submittedName>
        <fullName evidence="2">DUF4345 domain-containing protein</fullName>
    </submittedName>
</protein>
<evidence type="ECO:0000313" key="3">
    <source>
        <dbReference type="Proteomes" id="UP001158058"/>
    </source>
</evidence>
<organism evidence="2 3">
    <name type="scientific">Aquipseudomonas alcaligenes</name>
    <name type="common">Pseudomonas alcaligenes</name>
    <dbReference type="NCBI Taxonomy" id="43263"/>
    <lineage>
        <taxon>Bacteria</taxon>
        <taxon>Pseudomonadati</taxon>
        <taxon>Pseudomonadota</taxon>
        <taxon>Gammaproteobacteria</taxon>
        <taxon>Pseudomonadales</taxon>
        <taxon>Pseudomonadaceae</taxon>
        <taxon>Aquipseudomonas</taxon>
    </lineage>
</organism>
<dbReference type="Proteomes" id="UP001158058">
    <property type="component" value="Unassembled WGS sequence"/>
</dbReference>
<reference evidence="2" key="1">
    <citation type="submission" date="2022-09" db="EMBL/GenBank/DDBJ databases">
        <title>Intensive care unit water sources are persistently colonized with multi-drug resistant bacteria and are the site of extensive horizontal gene transfer of antibiotic resistance genes.</title>
        <authorList>
            <person name="Diorio-Toth L."/>
        </authorList>
    </citation>
    <scope>NUCLEOTIDE SEQUENCE</scope>
    <source>
        <strain evidence="2">GD04146</strain>
    </source>
</reference>
<name>A0AB73I028_AQUAC</name>
<comment type="caution">
    <text evidence="2">The sequence shown here is derived from an EMBL/GenBank/DDBJ whole genome shotgun (WGS) entry which is preliminary data.</text>
</comment>